<reference evidence="2" key="1">
    <citation type="submission" date="2016-10" db="EMBL/GenBank/DDBJ databases">
        <authorList>
            <person name="Varghese N."/>
            <person name="Submissions S."/>
        </authorList>
    </citation>
    <scope>NUCLEOTIDE SEQUENCE [LARGE SCALE GENOMIC DNA]</scope>
    <source>
        <strain evidence="2">ATCC 25963</strain>
    </source>
</reference>
<accession>A0A1I1SV78</accession>
<dbReference type="AlphaFoldDB" id="A0A1I1SV78"/>
<proteinExistence type="predicted"/>
<dbReference type="EMBL" id="FOMX01000002">
    <property type="protein sequence ID" value="SFD50286.1"/>
    <property type="molecule type" value="Genomic_DNA"/>
</dbReference>
<dbReference type="STRING" id="54.SAMN02745121_00294"/>
<evidence type="ECO:0000313" key="2">
    <source>
        <dbReference type="Proteomes" id="UP000199400"/>
    </source>
</evidence>
<gene>
    <name evidence="1" type="ORF">SAMN02745121_00294</name>
</gene>
<name>A0A1I1SV78_9BACT</name>
<keyword evidence="2" id="KW-1185">Reference proteome</keyword>
<sequence>MRPVPLRLRVTLDSFDGLRHRQLRSLADELVDIVDIDLVDLVDVDLVGRVGRVGLGVQLRRAVAVFG</sequence>
<organism evidence="1 2">
    <name type="scientific">Nannocystis exedens</name>
    <dbReference type="NCBI Taxonomy" id="54"/>
    <lineage>
        <taxon>Bacteria</taxon>
        <taxon>Pseudomonadati</taxon>
        <taxon>Myxococcota</taxon>
        <taxon>Polyangia</taxon>
        <taxon>Nannocystales</taxon>
        <taxon>Nannocystaceae</taxon>
        <taxon>Nannocystis</taxon>
    </lineage>
</organism>
<evidence type="ECO:0000313" key="1">
    <source>
        <dbReference type="EMBL" id="SFD50286.1"/>
    </source>
</evidence>
<dbReference type="Proteomes" id="UP000199400">
    <property type="component" value="Unassembled WGS sequence"/>
</dbReference>
<protein>
    <submittedName>
        <fullName evidence="1">Uncharacterized protein</fullName>
    </submittedName>
</protein>